<dbReference type="InterPro" id="IPR044081">
    <property type="entry name" value="DUF5776"/>
</dbReference>
<dbReference type="PATRIC" id="fig|33960.6.peg.1116"/>
<dbReference type="PANTHER" id="PTHR45661:SF3">
    <property type="entry name" value="IG-LIKE DOMAIN-CONTAINING PROTEIN"/>
    <property type="match status" value="1"/>
</dbReference>
<dbReference type="InterPro" id="IPR032675">
    <property type="entry name" value="LRR_dom_sf"/>
</dbReference>
<evidence type="ECO:0000313" key="4">
    <source>
        <dbReference type="EMBL" id="KZL43367.1"/>
    </source>
</evidence>
<dbReference type="AlphaFoldDB" id="A0A166HYC1"/>
<name>A0A166HYC1_SECCO</name>
<dbReference type="RefSeq" id="WP_056997418.1">
    <property type="nucleotide sequence ID" value="NZ_JYDC01000002.1"/>
</dbReference>
<dbReference type="Proteomes" id="UP000076480">
    <property type="component" value="Unassembled WGS sequence"/>
</dbReference>
<feature type="compositionally biased region" description="Acidic residues" evidence="1">
    <location>
        <begin position="455"/>
        <end position="464"/>
    </location>
</feature>
<reference evidence="4 5" key="1">
    <citation type="submission" date="2015-02" db="EMBL/GenBank/DDBJ databases">
        <title>Draft genome sequence of Lactobacillus collinoides CUPV2371 isolated from a natural cider, the first genome sequence of a strain of this species.</title>
        <authorList>
            <person name="Puertas A.I."/>
            <person name="Spano G."/>
            <person name="Capozzi V."/>
            <person name="Lamontanara A."/>
            <person name="Orru L."/>
            <person name="Duenas M.T."/>
        </authorList>
    </citation>
    <scope>NUCLEOTIDE SEQUENCE [LARGE SCALE GENOMIC DNA]</scope>
    <source>
        <strain evidence="4 5">237</strain>
    </source>
</reference>
<evidence type="ECO:0000256" key="1">
    <source>
        <dbReference type="SAM" id="MobiDB-lite"/>
    </source>
</evidence>
<accession>A0A166HYC1</accession>
<feature type="chain" id="PRO_5007874919" description="DUF5776 domain-containing protein" evidence="2">
    <location>
        <begin position="34"/>
        <end position="657"/>
    </location>
</feature>
<feature type="domain" description="DUF5776" evidence="3">
    <location>
        <begin position="586"/>
        <end position="654"/>
    </location>
</feature>
<evidence type="ECO:0000256" key="2">
    <source>
        <dbReference type="SAM" id="SignalP"/>
    </source>
</evidence>
<dbReference type="InterPro" id="IPR053139">
    <property type="entry name" value="Surface_bspA-like"/>
</dbReference>
<dbReference type="PANTHER" id="PTHR45661">
    <property type="entry name" value="SURFACE ANTIGEN"/>
    <property type="match status" value="1"/>
</dbReference>
<feature type="signal peptide" evidence="2">
    <location>
        <begin position="1"/>
        <end position="33"/>
    </location>
</feature>
<dbReference type="OrthoDB" id="2328848at2"/>
<feature type="domain" description="DUF5776" evidence="3">
    <location>
        <begin position="515"/>
        <end position="582"/>
    </location>
</feature>
<dbReference type="EMBL" id="JYDC01000002">
    <property type="protein sequence ID" value="KZL43367.1"/>
    <property type="molecule type" value="Genomic_DNA"/>
</dbReference>
<keyword evidence="5" id="KW-1185">Reference proteome</keyword>
<comment type="caution">
    <text evidence="4">The sequence shown here is derived from an EMBL/GenBank/DDBJ whole genome shotgun (WGS) entry which is preliminary data.</text>
</comment>
<sequence>MNKFASSRTTRTLVIIGGLLGLVLMSNPHSTQAATRSTQFSSDNFYCQPLSEDTAAITGYTGPETTVSIPDTVTKDDVKYKVVNIAASALANKNLAHVTIPATVTTIGDKAFSRNNLDTVIFEEDSALTTIGNDAFSLNKMETIILPDSVETVGNSAFEENQLEEVTLSSGLKTLGDSAFKDNKIEYLNFNEALGLTAIGTNAFTYNKLQEVEIPENVATIGANAFMDNKLLQITLNTSGALKLIGDKAFYNNQIDTVQLPDSAAEIGKQAFSDNRLTAVDMVTTDQAATDIKIDDQAFYNNQLTQLSLADQVSQIGASAFSHNQLTKVTLPQGLIQLGDEAFSDNHLTQVTLPRLDALTSGTTIFTRQTNVIDANTLTKSNQLALTDLIQLTSDSTKATYAQVTSITDGVTYNQETGMFTIPEGTTEFDFRLAKLAFDPNDSLYISGNYTADLDGVDVPETENPDTGGGGGGQPDTGQPEGGTDIDTNTPGTITPLPETATEADTSTSTSANKYPYMVYAKRGLYLYKSATFATKNRVKAYAKKTRAKAPTFKILGTARSANGVLRYKVKGGYITANKNYVAGLYYALNTKSIKVLSAAGINSYKTAKLSKSDRVKHYRKNTILKVKRIVKQGKVTRYQLTNGRYVSANKQLVIWN</sequence>
<organism evidence="4 5">
    <name type="scientific">Secundilactobacillus collinoides</name>
    <name type="common">Lactobacillus collinoides</name>
    <dbReference type="NCBI Taxonomy" id="33960"/>
    <lineage>
        <taxon>Bacteria</taxon>
        <taxon>Bacillati</taxon>
        <taxon>Bacillota</taxon>
        <taxon>Bacilli</taxon>
        <taxon>Lactobacillales</taxon>
        <taxon>Lactobacillaceae</taxon>
        <taxon>Secundilactobacillus</taxon>
    </lineage>
</organism>
<evidence type="ECO:0000313" key="5">
    <source>
        <dbReference type="Proteomes" id="UP000076480"/>
    </source>
</evidence>
<dbReference type="Pfam" id="PF19087">
    <property type="entry name" value="DUF5776"/>
    <property type="match status" value="2"/>
</dbReference>
<keyword evidence="2" id="KW-0732">Signal</keyword>
<feature type="compositionally biased region" description="Low complexity" evidence="1">
    <location>
        <begin position="499"/>
        <end position="509"/>
    </location>
</feature>
<proteinExistence type="predicted"/>
<protein>
    <recommendedName>
        <fullName evidence="3">DUF5776 domain-containing protein</fullName>
    </recommendedName>
</protein>
<dbReference type="Pfam" id="PF13306">
    <property type="entry name" value="LRR_5"/>
    <property type="match status" value="3"/>
</dbReference>
<gene>
    <name evidence="4" type="ORF">TY91_00195</name>
</gene>
<dbReference type="SUPFAM" id="SSF52058">
    <property type="entry name" value="L domain-like"/>
    <property type="match status" value="1"/>
</dbReference>
<dbReference type="Gene3D" id="3.80.10.10">
    <property type="entry name" value="Ribonuclease Inhibitor"/>
    <property type="match status" value="3"/>
</dbReference>
<evidence type="ECO:0000259" key="3">
    <source>
        <dbReference type="Pfam" id="PF19087"/>
    </source>
</evidence>
<feature type="region of interest" description="Disordered" evidence="1">
    <location>
        <begin position="454"/>
        <end position="509"/>
    </location>
</feature>
<dbReference type="InterPro" id="IPR026906">
    <property type="entry name" value="LRR_5"/>
</dbReference>